<reference evidence="2 3" key="1">
    <citation type="submission" date="2024-02" db="EMBL/GenBank/DDBJ databases">
        <title>A Gaetbulibacter species isolated from tidal flats and genomic insights of their niches.</title>
        <authorList>
            <person name="Ye Y."/>
        </authorList>
    </citation>
    <scope>NUCLEOTIDE SEQUENCE [LARGE SCALE GENOMIC DNA]</scope>
    <source>
        <strain evidence="2 3">KEM-8</strain>
    </source>
</reference>
<accession>A0ABW7MS88</accession>
<organism evidence="2 3">
    <name type="scientific">Gaetbulibacter aquiaggeris</name>
    <dbReference type="NCBI Taxonomy" id="1735373"/>
    <lineage>
        <taxon>Bacteria</taxon>
        <taxon>Pseudomonadati</taxon>
        <taxon>Bacteroidota</taxon>
        <taxon>Flavobacteriia</taxon>
        <taxon>Flavobacteriales</taxon>
        <taxon>Flavobacteriaceae</taxon>
        <taxon>Gaetbulibacter</taxon>
    </lineage>
</organism>
<keyword evidence="3" id="KW-1185">Reference proteome</keyword>
<evidence type="ECO:0000313" key="2">
    <source>
        <dbReference type="EMBL" id="MFH6769684.1"/>
    </source>
</evidence>
<dbReference type="RefSeq" id="WP_395438905.1">
    <property type="nucleotide sequence ID" value="NZ_JBAWKC010000004.1"/>
</dbReference>
<feature type="chain" id="PRO_5046048657" evidence="1">
    <location>
        <begin position="20"/>
        <end position="49"/>
    </location>
</feature>
<sequence>MKFSLIILLFLSFSASFFAQESSCSCCTRNRDDFDFWIGSWQVINKDGL</sequence>
<feature type="signal peptide" evidence="1">
    <location>
        <begin position="1"/>
        <end position="19"/>
    </location>
</feature>
<keyword evidence="1" id="KW-0732">Signal</keyword>
<dbReference type="Proteomes" id="UP001610104">
    <property type="component" value="Unassembled WGS sequence"/>
</dbReference>
<name>A0ABW7MS88_9FLAO</name>
<proteinExistence type="predicted"/>
<dbReference type="EMBL" id="JBAWKC010000004">
    <property type="protein sequence ID" value="MFH6769684.1"/>
    <property type="molecule type" value="Genomic_DNA"/>
</dbReference>
<evidence type="ECO:0000256" key="1">
    <source>
        <dbReference type="SAM" id="SignalP"/>
    </source>
</evidence>
<evidence type="ECO:0000313" key="3">
    <source>
        <dbReference type="Proteomes" id="UP001610104"/>
    </source>
</evidence>
<protein>
    <submittedName>
        <fullName evidence="2">Uncharacterized protein</fullName>
    </submittedName>
</protein>
<comment type="caution">
    <text evidence="2">The sequence shown here is derived from an EMBL/GenBank/DDBJ whole genome shotgun (WGS) entry which is preliminary data.</text>
</comment>
<gene>
    <name evidence="2" type="ORF">V8G56_13105</name>
</gene>